<dbReference type="Proteomes" id="UP001196661">
    <property type="component" value="Unassembled WGS sequence"/>
</dbReference>
<keyword evidence="2" id="KW-1185">Reference proteome</keyword>
<accession>A0ABS5XZW6</accession>
<reference evidence="1 2" key="1">
    <citation type="journal article" date="2021" name="Mar. Drugs">
        <title>Genome Reduction and Secondary Metabolism of the Marine Sponge-Associated Cyanobacterium Leptothoe.</title>
        <authorList>
            <person name="Konstantinou D."/>
            <person name="Popin R.V."/>
            <person name="Fewer D.P."/>
            <person name="Sivonen K."/>
            <person name="Gkelis S."/>
        </authorList>
    </citation>
    <scope>NUCLEOTIDE SEQUENCE [LARGE SCALE GENOMIC DNA]</scope>
    <source>
        <strain evidence="1 2">TAU-MAC 1615</strain>
    </source>
</reference>
<evidence type="ECO:0000313" key="1">
    <source>
        <dbReference type="EMBL" id="MBT9310783.1"/>
    </source>
</evidence>
<name>A0ABS5XZW6_9CYAN</name>
<comment type="caution">
    <text evidence="1">The sequence shown here is derived from an EMBL/GenBank/DDBJ whole genome shotgun (WGS) entry which is preliminary data.</text>
</comment>
<dbReference type="EMBL" id="JADOER010000002">
    <property type="protein sequence ID" value="MBT9310783.1"/>
    <property type="molecule type" value="Genomic_DNA"/>
</dbReference>
<protein>
    <submittedName>
        <fullName evidence="1">Uncharacterized protein</fullName>
    </submittedName>
</protein>
<gene>
    <name evidence="1" type="ORF">IXB28_01065</name>
</gene>
<proteinExistence type="predicted"/>
<sequence>MASQTINDYDFYEADVGTNYISVVRRSLWKWAEILGAAVATSSAP</sequence>
<organism evidence="1 2">
    <name type="scientific">Leptothoe kymatousa TAU-MAC 1615</name>
    <dbReference type="NCBI Taxonomy" id="2364775"/>
    <lineage>
        <taxon>Bacteria</taxon>
        <taxon>Bacillati</taxon>
        <taxon>Cyanobacteriota</taxon>
        <taxon>Cyanophyceae</taxon>
        <taxon>Nodosilineales</taxon>
        <taxon>Cymatolegaceae</taxon>
        <taxon>Leptothoe</taxon>
        <taxon>Leptothoe kymatousa</taxon>
    </lineage>
</organism>
<evidence type="ECO:0000313" key="2">
    <source>
        <dbReference type="Proteomes" id="UP001196661"/>
    </source>
</evidence>